<dbReference type="SUPFAM" id="SSF82199">
    <property type="entry name" value="SET domain"/>
    <property type="match status" value="1"/>
</dbReference>
<evidence type="ECO:0000256" key="2">
    <source>
        <dbReference type="ARBA" id="ARBA00004286"/>
    </source>
</evidence>
<keyword evidence="5" id="KW-0808">Transferase</keyword>
<evidence type="ECO:0000259" key="9">
    <source>
        <dbReference type="PROSITE" id="PS50280"/>
    </source>
</evidence>
<evidence type="ECO:0000313" key="12">
    <source>
        <dbReference type="Proteomes" id="UP001590950"/>
    </source>
</evidence>
<dbReference type="InterPro" id="IPR050777">
    <property type="entry name" value="SET2_Histone-Lys_MeTrsfase"/>
</dbReference>
<keyword evidence="6" id="KW-0949">S-adenosyl-L-methionine</keyword>
<reference evidence="11 12" key="1">
    <citation type="submission" date="2024-09" db="EMBL/GenBank/DDBJ databases">
        <title>Rethinking Asexuality: The Enigmatic Case of Functional Sexual Genes in Lepraria (Stereocaulaceae).</title>
        <authorList>
            <person name="Doellman M."/>
            <person name="Sun Y."/>
            <person name="Barcenas-Pena A."/>
            <person name="Lumbsch H.T."/>
            <person name="Grewe F."/>
        </authorList>
    </citation>
    <scope>NUCLEOTIDE SEQUENCE [LARGE SCALE GENOMIC DNA]</scope>
    <source>
        <strain evidence="11 12">Mercado 3170</strain>
    </source>
</reference>
<sequence>MTAFTPHASSCHVKQKKSVHLRSSVFKIAKSATRTKKPGKKIKTISQQRKASEASRDAARAEESWSNASQSSWKTIGSFLEHVPRSDAEFKKVMGCIYTDLHNESWKPSIPAGRFAEVHRRAPELVVEYLAKFAVVEAAVALMSEPDAPLSSEVIKHVASDFVGLSNRIEAERLFSFKELTCERYGGFADCESLMMLSILSHSATFREAAETWDDENWSTLVKWIRCNVVSIGVFAKLRGLNYETSLKRVAKYIPVHHELSVLRLGNPKYEIRPGPTDLWVISEEHGIKPPSFQGKPQLHINHNVYQERYFRHAERPQYWPRTMPYPSNPTVRRPGQGECACCGSTAICACDPTTHPAMADTLVELHHYGDYKGTGVRALQNIHAGALLGEYVGEVRPVDFNEDPVYGFDITALDAQPHEVIATVSAKEKGNWTRFVNHSCRPNCAFDTRAVGGRICVLVVAMRAIEWGEELTVHYGDGYWTRKRRCLCGEDRCRSKVWEEEDKRMAEEFLEGLGCEFLGFGGPWMGDVNDRGTFEDAEKGSESGDVEM</sequence>
<proteinExistence type="predicted"/>
<evidence type="ECO:0000256" key="5">
    <source>
        <dbReference type="ARBA" id="ARBA00022679"/>
    </source>
</evidence>
<evidence type="ECO:0000256" key="4">
    <source>
        <dbReference type="ARBA" id="ARBA00022603"/>
    </source>
</evidence>
<dbReference type="PROSITE" id="PS50868">
    <property type="entry name" value="POST_SET"/>
    <property type="match status" value="1"/>
</dbReference>
<dbReference type="Pfam" id="PF00856">
    <property type="entry name" value="SET"/>
    <property type="match status" value="1"/>
</dbReference>
<evidence type="ECO:0000256" key="3">
    <source>
        <dbReference type="ARBA" id="ARBA00022454"/>
    </source>
</evidence>
<evidence type="ECO:0008006" key="13">
    <source>
        <dbReference type="Google" id="ProtNLM"/>
    </source>
</evidence>
<dbReference type="InterPro" id="IPR003616">
    <property type="entry name" value="Post-SET_dom"/>
</dbReference>
<protein>
    <recommendedName>
        <fullName evidence="13">SET domain-containing protein</fullName>
    </recommendedName>
</protein>
<feature type="domain" description="Post-SET" evidence="10">
    <location>
        <begin position="483"/>
        <end position="499"/>
    </location>
</feature>
<dbReference type="PROSITE" id="PS50280">
    <property type="entry name" value="SET"/>
    <property type="match status" value="1"/>
</dbReference>
<evidence type="ECO:0000313" key="11">
    <source>
        <dbReference type="EMBL" id="KAL2036585.1"/>
    </source>
</evidence>
<dbReference type="InterPro" id="IPR001214">
    <property type="entry name" value="SET_dom"/>
</dbReference>
<comment type="caution">
    <text evidence="11">The sequence shown here is derived from an EMBL/GenBank/DDBJ whole genome shotgun (WGS) entry which is preliminary data.</text>
</comment>
<dbReference type="Gene3D" id="2.170.270.10">
    <property type="entry name" value="SET domain"/>
    <property type="match status" value="1"/>
</dbReference>
<name>A0ABR3ZV66_9LECA</name>
<comment type="subcellular location">
    <subcellularLocation>
        <location evidence="2">Chromosome</location>
    </subcellularLocation>
    <subcellularLocation>
        <location evidence="1">Nucleus</location>
    </subcellularLocation>
</comment>
<organism evidence="11 12">
    <name type="scientific">Stereocaulon virgatum</name>
    <dbReference type="NCBI Taxonomy" id="373712"/>
    <lineage>
        <taxon>Eukaryota</taxon>
        <taxon>Fungi</taxon>
        <taxon>Dikarya</taxon>
        <taxon>Ascomycota</taxon>
        <taxon>Pezizomycotina</taxon>
        <taxon>Lecanoromycetes</taxon>
        <taxon>OSLEUM clade</taxon>
        <taxon>Lecanoromycetidae</taxon>
        <taxon>Lecanorales</taxon>
        <taxon>Lecanorineae</taxon>
        <taxon>Stereocaulaceae</taxon>
        <taxon>Stereocaulon</taxon>
    </lineage>
</organism>
<dbReference type="InterPro" id="IPR046341">
    <property type="entry name" value="SET_dom_sf"/>
</dbReference>
<evidence type="ECO:0000259" key="10">
    <source>
        <dbReference type="PROSITE" id="PS50868"/>
    </source>
</evidence>
<feature type="compositionally biased region" description="Basic and acidic residues" evidence="8">
    <location>
        <begin position="50"/>
        <end position="63"/>
    </location>
</feature>
<keyword evidence="4" id="KW-0489">Methyltransferase</keyword>
<dbReference type="PANTHER" id="PTHR22884">
    <property type="entry name" value="SET DOMAIN PROTEINS"/>
    <property type="match status" value="1"/>
</dbReference>
<evidence type="ECO:0000256" key="8">
    <source>
        <dbReference type="SAM" id="MobiDB-lite"/>
    </source>
</evidence>
<accession>A0ABR3ZV66</accession>
<feature type="domain" description="SET" evidence="9">
    <location>
        <begin position="362"/>
        <end position="477"/>
    </location>
</feature>
<evidence type="ECO:0000256" key="1">
    <source>
        <dbReference type="ARBA" id="ARBA00004123"/>
    </source>
</evidence>
<feature type="region of interest" description="Disordered" evidence="8">
    <location>
        <begin position="30"/>
        <end position="66"/>
    </location>
</feature>
<dbReference type="SMART" id="SM00317">
    <property type="entry name" value="SET"/>
    <property type="match status" value="1"/>
</dbReference>
<keyword evidence="12" id="KW-1185">Reference proteome</keyword>
<gene>
    <name evidence="11" type="ORF">N7G274_010681</name>
</gene>
<keyword evidence="3" id="KW-0158">Chromosome</keyword>
<dbReference type="Proteomes" id="UP001590950">
    <property type="component" value="Unassembled WGS sequence"/>
</dbReference>
<feature type="compositionally biased region" description="Basic residues" evidence="8">
    <location>
        <begin position="33"/>
        <end position="43"/>
    </location>
</feature>
<evidence type="ECO:0000256" key="7">
    <source>
        <dbReference type="ARBA" id="ARBA00023242"/>
    </source>
</evidence>
<dbReference type="EMBL" id="JBEFKJ010000062">
    <property type="protein sequence ID" value="KAL2036585.1"/>
    <property type="molecule type" value="Genomic_DNA"/>
</dbReference>
<evidence type="ECO:0000256" key="6">
    <source>
        <dbReference type="ARBA" id="ARBA00022691"/>
    </source>
</evidence>
<keyword evidence="7" id="KW-0539">Nucleus</keyword>